<gene>
    <name evidence="2" type="ORF">TRFO_39549</name>
</gene>
<keyword evidence="3" id="KW-1185">Reference proteome</keyword>
<accession>A0A1J4J6G8</accession>
<feature type="compositionally biased region" description="Polar residues" evidence="1">
    <location>
        <begin position="56"/>
        <end position="66"/>
    </location>
</feature>
<dbReference type="VEuPathDB" id="TrichDB:TRFO_39549"/>
<feature type="compositionally biased region" description="Basic and acidic residues" evidence="1">
    <location>
        <begin position="67"/>
        <end position="79"/>
    </location>
</feature>
<feature type="compositionally biased region" description="Polar residues" evidence="1">
    <location>
        <begin position="80"/>
        <end position="89"/>
    </location>
</feature>
<dbReference type="Proteomes" id="UP000179807">
    <property type="component" value="Unassembled WGS sequence"/>
</dbReference>
<dbReference type="RefSeq" id="XP_068347394.1">
    <property type="nucleotide sequence ID" value="XM_068512715.1"/>
</dbReference>
<evidence type="ECO:0000313" key="2">
    <source>
        <dbReference type="EMBL" id="OHS94257.1"/>
    </source>
</evidence>
<dbReference type="EMBL" id="MLAK01001334">
    <property type="protein sequence ID" value="OHS94257.1"/>
    <property type="molecule type" value="Genomic_DNA"/>
</dbReference>
<sequence>MNTRISKLENFPKYKEAPVHKPVFSLETAKETSNRNIVYLSSSEDGLIPKNEKTKNSSSELFQSDGSHTDENPKNEKSDVSQITKTINSENQVNNESVIKSELNSRDLFAIDISNDETHQLNESHESK</sequence>
<reference evidence="2" key="1">
    <citation type="submission" date="2016-10" db="EMBL/GenBank/DDBJ databases">
        <authorList>
            <person name="Benchimol M."/>
            <person name="Almeida L.G."/>
            <person name="Vasconcelos A.T."/>
            <person name="Perreira-Neves A."/>
            <person name="Rosa I.A."/>
            <person name="Tasca T."/>
            <person name="Bogo M.R."/>
            <person name="de Souza W."/>
        </authorList>
    </citation>
    <scope>NUCLEOTIDE SEQUENCE [LARGE SCALE GENOMIC DNA]</scope>
    <source>
        <strain evidence="2">K</strain>
    </source>
</reference>
<proteinExistence type="predicted"/>
<dbReference type="AlphaFoldDB" id="A0A1J4J6G8"/>
<name>A0A1J4J6G8_9EUKA</name>
<dbReference type="GeneID" id="94847419"/>
<feature type="region of interest" description="Disordered" evidence="1">
    <location>
        <begin position="42"/>
        <end position="89"/>
    </location>
</feature>
<protein>
    <submittedName>
        <fullName evidence="2">Uncharacterized protein</fullName>
    </submittedName>
</protein>
<comment type="caution">
    <text evidence="2">The sequence shown here is derived from an EMBL/GenBank/DDBJ whole genome shotgun (WGS) entry which is preliminary data.</text>
</comment>
<organism evidence="2 3">
    <name type="scientific">Tritrichomonas foetus</name>
    <dbReference type="NCBI Taxonomy" id="1144522"/>
    <lineage>
        <taxon>Eukaryota</taxon>
        <taxon>Metamonada</taxon>
        <taxon>Parabasalia</taxon>
        <taxon>Tritrichomonadida</taxon>
        <taxon>Tritrichomonadidae</taxon>
        <taxon>Tritrichomonas</taxon>
    </lineage>
</organism>
<evidence type="ECO:0000313" key="3">
    <source>
        <dbReference type="Proteomes" id="UP000179807"/>
    </source>
</evidence>
<evidence type="ECO:0000256" key="1">
    <source>
        <dbReference type="SAM" id="MobiDB-lite"/>
    </source>
</evidence>